<gene>
    <name evidence="3" type="primary">20347042</name>
    <name evidence="2" type="ORF">GGTG_06584</name>
</gene>
<sequence>MASLDGNWEADKLNHVSLSQNVALVHFVHLVAYPDKENMSDEGGMQPRGSLTRSIFAGEMEASSTEPIRRVSEISENWDTDAFQEEDLAGAVEVLHLCTLRNDNNEGDENGEPPTNHWTISLQTSPTSCVTLDMAPGYGSEGIRGKIELASLPAQPYNTDETLRTFSFRPARTITVADIIQSINGKGRDAFNFSPEWEGCRAWLAIVMGDLEKEGIVSQGSAAEAKDALLMYWRNPEGFEPRVMREGNFRSSFRELGRGAGYIGGT</sequence>
<dbReference type="eggNOG" id="ENOG502SPQR">
    <property type="taxonomic scope" value="Eukaryota"/>
</dbReference>
<accession>J3NZ84</accession>
<reference evidence="3" key="4">
    <citation type="journal article" date="2015" name="G3 (Bethesda)">
        <title>Genome sequences of three phytopathogenic species of the Magnaporthaceae family of fungi.</title>
        <authorList>
            <person name="Okagaki L.H."/>
            <person name="Nunes C.C."/>
            <person name="Sailsbery J."/>
            <person name="Clay B."/>
            <person name="Brown D."/>
            <person name="John T."/>
            <person name="Oh Y."/>
            <person name="Young N."/>
            <person name="Fitzgerald M."/>
            <person name="Haas B.J."/>
            <person name="Zeng Q."/>
            <person name="Young S."/>
            <person name="Adiconis X."/>
            <person name="Fan L."/>
            <person name="Levin J.Z."/>
            <person name="Mitchell T.K."/>
            <person name="Okubara P.A."/>
            <person name="Farman M.L."/>
            <person name="Kohn L.M."/>
            <person name="Birren B."/>
            <person name="Ma L.-J."/>
            <person name="Dean R.A."/>
        </authorList>
    </citation>
    <scope>NUCLEOTIDE SEQUENCE</scope>
    <source>
        <strain evidence="3">R3-111a-1</strain>
    </source>
</reference>
<evidence type="ECO:0000259" key="1">
    <source>
        <dbReference type="Pfam" id="PF24968"/>
    </source>
</evidence>
<proteinExistence type="predicted"/>
<dbReference type="RefSeq" id="XP_009222667.1">
    <property type="nucleotide sequence ID" value="XM_009224403.1"/>
</dbReference>
<dbReference type="InterPro" id="IPR056672">
    <property type="entry name" value="DUF7770"/>
</dbReference>
<dbReference type="Proteomes" id="UP000006039">
    <property type="component" value="Unassembled WGS sequence"/>
</dbReference>
<reference evidence="2" key="3">
    <citation type="submission" date="2010-09" db="EMBL/GenBank/DDBJ databases">
        <title>Annotation of Gaeumannomyces graminis var. tritici R3-111a-1.</title>
        <authorList>
            <consortium name="The Broad Institute Genome Sequencing Platform"/>
            <person name="Ma L.-J."/>
            <person name="Dead R."/>
            <person name="Young S.K."/>
            <person name="Zeng Q."/>
            <person name="Gargeya S."/>
            <person name="Fitzgerald M."/>
            <person name="Haas B."/>
            <person name="Abouelleil A."/>
            <person name="Alvarado L."/>
            <person name="Arachchi H.M."/>
            <person name="Berlin A."/>
            <person name="Brown A."/>
            <person name="Chapman S.B."/>
            <person name="Chen Z."/>
            <person name="Dunbar C."/>
            <person name="Freedman E."/>
            <person name="Gearin G."/>
            <person name="Gellesch M."/>
            <person name="Goldberg J."/>
            <person name="Griggs A."/>
            <person name="Gujja S."/>
            <person name="Heiman D."/>
            <person name="Howarth C."/>
            <person name="Larson L."/>
            <person name="Lui A."/>
            <person name="MacDonald P.J.P."/>
            <person name="Mehta T."/>
            <person name="Montmayeur A."/>
            <person name="Murphy C."/>
            <person name="Neiman D."/>
            <person name="Pearson M."/>
            <person name="Priest M."/>
            <person name="Roberts A."/>
            <person name="Saif S."/>
            <person name="Shea T."/>
            <person name="Shenoy N."/>
            <person name="Sisk P."/>
            <person name="Stolte C."/>
            <person name="Sykes S."/>
            <person name="Yandava C."/>
            <person name="Wortman J."/>
            <person name="Nusbaum C."/>
            <person name="Birren B."/>
        </authorList>
    </citation>
    <scope>NUCLEOTIDE SEQUENCE</scope>
    <source>
        <strain evidence="2">R3-111a-1</strain>
    </source>
</reference>
<organism evidence="2">
    <name type="scientific">Gaeumannomyces tritici (strain R3-111a-1)</name>
    <name type="common">Wheat and barley take-all root rot fungus</name>
    <name type="synonym">Gaeumannomyces graminis var. tritici</name>
    <dbReference type="NCBI Taxonomy" id="644352"/>
    <lineage>
        <taxon>Eukaryota</taxon>
        <taxon>Fungi</taxon>
        <taxon>Dikarya</taxon>
        <taxon>Ascomycota</taxon>
        <taxon>Pezizomycotina</taxon>
        <taxon>Sordariomycetes</taxon>
        <taxon>Sordariomycetidae</taxon>
        <taxon>Magnaporthales</taxon>
        <taxon>Magnaporthaceae</taxon>
        <taxon>Gaeumannomyces</taxon>
    </lineage>
</organism>
<dbReference type="HOGENOM" id="CLU_085826_0_1_1"/>
<dbReference type="OrthoDB" id="3527137at2759"/>
<evidence type="ECO:0000313" key="2">
    <source>
        <dbReference type="EMBL" id="EJT76667.1"/>
    </source>
</evidence>
<reference evidence="3" key="5">
    <citation type="submission" date="2018-04" db="UniProtKB">
        <authorList>
            <consortium name="EnsemblFungi"/>
        </authorList>
    </citation>
    <scope>IDENTIFICATION</scope>
    <source>
        <strain evidence="3">R3-111a-1</strain>
    </source>
</reference>
<dbReference type="VEuPathDB" id="FungiDB:GGTG_06584"/>
<dbReference type="AlphaFoldDB" id="J3NZ84"/>
<dbReference type="Pfam" id="PF24968">
    <property type="entry name" value="DUF7770"/>
    <property type="match status" value="1"/>
</dbReference>
<feature type="domain" description="DUF7770" evidence="1">
    <location>
        <begin position="96"/>
        <end position="249"/>
    </location>
</feature>
<dbReference type="GeneID" id="20347042"/>
<dbReference type="EnsemblFungi" id="EJT76667">
    <property type="protein sequence ID" value="EJT76667"/>
    <property type="gene ID" value="GGTG_06584"/>
</dbReference>
<reference evidence="2" key="2">
    <citation type="submission" date="2010-07" db="EMBL/GenBank/DDBJ databases">
        <authorList>
            <consortium name="The Broad Institute Genome Sequencing Platform"/>
            <consortium name="Broad Institute Genome Sequencing Center for Infectious Disease"/>
            <person name="Ma L.-J."/>
            <person name="Dead R."/>
            <person name="Young S."/>
            <person name="Zeng Q."/>
            <person name="Koehrsen M."/>
            <person name="Alvarado L."/>
            <person name="Berlin A."/>
            <person name="Chapman S.B."/>
            <person name="Chen Z."/>
            <person name="Freedman E."/>
            <person name="Gellesch M."/>
            <person name="Goldberg J."/>
            <person name="Griggs A."/>
            <person name="Gujja S."/>
            <person name="Heilman E.R."/>
            <person name="Heiman D."/>
            <person name="Hepburn T."/>
            <person name="Howarth C."/>
            <person name="Jen D."/>
            <person name="Larson L."/>
            <person name="Mehta T."/>
            <person name="Neiman D."/>
            <person name="Pearson M."/>
            <person name="Roberts A."/>
            <person name="Saif S."/>
            <person name="Shea T."/>
            <person name="Shenoy N."/>
            <person name="Sisk P."/>
            <person name="Stolte C."/>
            <person name="Sykes S."/>
            <person name="Walk T."/>
            <person name="White J."/>
            <person name="Yandava C."/>
            <person name="Haas B."/>
            <person name="Nusbaum C."/>
            <person name="Birren B."/>
        </authorList>
    </citation>
    <scope>NUCLEOTIDE SEQUENCE</scope>
    <source>
        <strain evidence="2">R3-111a-1</strain>
    </source>
</reference>
<evidence type="ECO:0000313" key="4">
    <source>
        <dbReference type="Proteomes" id="UP000006039"/>
    </source>
</evidence>
<evidence type="ECO:0000313" key="3">
    <source>
        <dbReference type="EnsemblFungi" id="EJT76667"/>
    </source>
</evidence>
<keyword evidence="4" id="KW-1185">Reference proteome</keyword>
<name>J3NZ84_GAET3</name>
<dbReference type="STRING" id="644352.J3NZ84"/>
<protein>
    <recommendedName>
        <fullName evidence="1">DUF7770 domain-containing protein</fullName>
    </recommendedName>
</protein>
<reference evidence="4" key="1">
    <citation type="submission" date="2010-07" db="EMBL/GenBank/DDBJ databases">
        <title>The genome sequence of Gaeumannomyces graminis var. tritici strain R3-111a-1.</title>
        <authorList>
            <consortium name="The Broad Institute Genome Sequencing Platform"/>
            <person name="Ma L.-J."/>
            <person name="Dead R."/>
            <person name="Young S."/>
            <person name="Zeng Q."/>
            <person name="Koehrsen M."/>
            <person name="Alvarado L."/>
            <person name="Berlin A."/>
            <person name="Chapman S.B."/>
            <person name="Chen Z."/>
            <person name="Freedman E."/>
            <person name="Gellesch M."/>
            <person name="Goldberg J."/>
            <person name="Griggs A."/>
            <person name="Gujja S."/>
            <person name="Heilman E.R."/>
            <person name="Heiman D."/>
            <person name="Hepburn T."/>
            <person name="Howarth C."/>
            <person name="Jen D."/>
            <person name="Larson L."/>
            <person name="Mehta T."/>
            <person name="Neiman D."/>
            <person name="Pearson M."/>
            <person name="Roberts A."/>
            <person name="Saif S."/>
            <person name="Shea T."/>
            <person name="Shenoy N."/>
            <person name="Sisk P."/>
            <person name="Stolte C."/>
            <person name="Sykes S."/>
            <person name="Walk T."/>
            <person name="White J."/>
            <person name="Yandava C."/>
            <person name="Haas B."/>
            <person name="Nusbaum C."/>
            <person name="Birren B."/>
        </authorList>
    </citation>
    <scope>NUCLEOTIDE SEQUENCE [LARGE SCALE GENOMIC DNA]</scope>
    <source>
        <strain evidence="4">R3-111a-1</strain>
    </source>
</reference>
<dbReference type="EMBL" id="GL385397">
    <property type="protein sequence ID" value="EJT76667.1"/>
    <property type="molecule type" value="Genomic_DNA"/>
</dbReference>